<dbReference type="Proteomes" id="UP000283616">
    <property type="component" value="Unassembled WGS sequence"/>
</dbReference>
<comment type="caution">
    <text evidence="1">The sequence shown here is derived from an EMBL/GenBank/DDBJ whole genome shotgun (WGS) entry which is preliminary data.</text>
</comment>
<reference evidence="1 2" key="1">
    <citation type="submission" date="2018-08" db="EMBL/GenBank/DDBJ databases">
        <title>A genome reference for cultivated species of the human gut microbiota.</title>
        <authorList>
            <person name="Zou Y."/>
            <person name="Xue W."/>
            <person name="Luo G."/>
        </authorList>
    </citation>
    <scope>NUCLEOTIDE SEQUENCE [LARGE SCALE GENOMIC DNA]</scope>
    <source>
        <strain evidence="1 2">AF37-12</strain>
    </source>
</reference>
<dbReference type="EMBL" id="QROV01000005">
    <property type="protein sequence ID" value="RHL62279.1"/>
    <property type="molecule type" value="Genomic_DNA"/>
</dbReference>
<organism evidence="1 2">
    <name type="scientific">Bacteroides thetaiotaomicron</name>
    <dbReference type="NCBI Taxonomy" id="818"/>
    <lineage>
        <taxon>Bacteria</taxon>
        <taxon>Pseudomonadati</taxon>
        <taxon>Bacteroidota</taxon>
        <taxon>Bacteroidia</taxon>
        <taxon>Bacteroidales</taxon>
        <taxon>Bacteroidaceae</taxon>
        <taxon>Bacteroides</taxon>
    </lineage>
</organism>
<sequence>MTRNQFIHYSYRHSEIIIWHQKHPEVDIECMLIGVDFDHELFHLVPIDLDYYEDRSYWLPYTSCDKQFKKPKMKIVRSDRTIVTK</sequence>
<dbReference type="AlphaFoldDB" id="A0A415M405"/>
<evidence type="ECO:0000313" key="2">
    <source>
        <dbReference type="Proteomes" id="UP000283616"/>
    </source>
</evidence>
<evidence type="ECO:0000313" key="1">
    <source>
        <dbReference type="EMBL" id="RHL62279.1"/>
    </source>
</evidence>
<proteinExistence type="predicted"/>
<protein>
    <submittedName>
        <fullName evidence="1">Uncharacterized protein</fullName>
    </submittedName>
</protein>
<accession>A0A415M405</accession>
<gene>
    <name evidence="1" type="ORF">DW011_05305</name>
</gene>
<name>A0A415M405_BACT4</name>